<dbReference type="EMBL" id="CAJNRD030001120">
    <property type="protein sequence ID" value="CAG5092698.1"/>
    <property type="molecule type" value="Genomic_DNA"/>
</dbReference>
<name>A0A8J2MS75_COTCN</name>
<reference evidence="1" key="1">
    <citation type="submission" date="2021-04" db="EMBL/GenBank/DDBJ databases">
        <authorList>
            <person name="Chebbi M.A.C M."/>
        </authorList>
    </citation>
    <scope>NUCLEOTIDE SEQUENCE</scope>
</reference>
<protein>
    <submittedName>
        <fullName evidence="1">Uncharacterized protein</fullName>
    </submittedName>
</protein>
<evidence type="ECO:0000313" key="1">
    <source>
        <dbReference type="EMBL" id="CAG5092698.1"/>
    </source>
</evidence>
<proteinExistence type="predicted"/>
<keyword evidence="2" id="KW-1185">Reference proteome</keyword>
<comment type="caution">
    <text evidence="1">The sequence shown here is derived from an EMBL/GenBank/DDBJ whole genome shotgun (WGS) entry which is preliminary data.</text>
</comment>
<dbReference type="AlphaFoldDB" id="A0A8J2MS75"/>
<sequence>MVLDKPKIADHNIIYAKLNNKDYNINNNKSKIITFRDYNNFDEKLFQKEIAKLRSIDFTVIDCDDNNNGLVFSECVVNVINSIEDIVSIINNSSINNNSDLSCNINYNYINDNNFCDNNLDCNNIWENFDEISYNGLNKIITGLNCNKNKSYDLNTSIVKLIWACNNDPAPSYEGHRNSTFFSRHVRIIAAIAY</sequence>
<evidence type="ECO:0000313" key="2">
    <source>
        <dbReference type="Proteomes" id="UP000786811"/>
    </source>
</evidence>
<dbReference type="Proteomes" id="UP000786811">
    <property type="component" value="Unassembled WGS sequence"/>
</dbReference>
<accession>A0A8J2MS75</accession>
<organism evidence="1 2">
    <name type="scientific">Cotesia congregata</name>
    <name type="common">Parasitoid wasp</name>
    <name type="synonym">Apanteles congregatus</name>
    <dbReference type="NCBI Taxonomy" id="51543"/>
    <lineage>
        <taxon>Eukaryota</taxon>
        <taxon>Metazoa</taxon>
        <taxon>Ecdysozoa</taxon>
        <taxon>Arthropoda</taxon>
        <taxon>Hexapoda</taxon>
        <taxon>Insecta</taxon>
        <taxon>Pterygota</taxon>
        <taxon>Neoptera</taxon>
        <taxon>Endopterygota</taxon>
        <taxon>Hymenoptera</taxon>
        <taxon>Apocrita</taxon>
        <taxon>Ichneumonoidea</taxon>
        <taxon>Braconidae</taxon>
        <taxon>Microgastrinae</taxon>
        <taxon>Cotesia</taxon>
    </lineage>
</organism>
<gene>
    <name evidence="1" type="ORF">HICCMSTLAB_LOCUS6320</name>
</gene>